<dbReference type="AlphaFoldDB" id="A0A4C1U012"/>
<evidence type="ECO:0000256" key="1">
    <source>
        <dbReference type="SAM" id="MobiDB-lite"/>
    </source>
</evidence>
<protein>
    <submittedName>
        <fullName evidence="2">Uncharacterized protein</fullName>
    </submittedName>
</protein>
<keyword evidence="3" id="KW-1185">Reference proteome</keyword>
<feature type="compositionally biased region" description="Low complexity" evidence="1">
    <location>
        <begin position="33"/>
        <end position="44"/>
    </location>
</feature>
<evidence type="ECO:0000313" key="3">
    <source>
        <dbReference type="Proteomes" id="UP000299102"/>
    </source>
</evidence>
<dbReference type="EMBL" id="BGZK01000110">
    <property type="protein sequence ID" value="GBP19652.1"/>
    <property type="molecule type" value="Genomic_DNA"/>
</dbReference>
<name>A0A4C1U012_EUMVA</name>
<organism evidence="2 3">
    <name type="scientific">Eumeta variegata</name>
    <name type="common">Bagworm moth</name>
    <name type="synonym">Eumeta japonica</name>
    <dbReference type="NCBI Taxonomy" id="151549"/>
    <lineage>
        <taxon>Eukaryota</taxon>
        <taxon>Metazoa</taxon>
        <taxon>Ecdysozoa</taxon>
        <taxon>Arthropoda</taxon>
        <taxon>Hexapoda</taxon>
        <taxon>Insecta</taxon>
        <taxon>Pterygota</taxon>
        <taxon>Neoptera</taxon>
        <taxon>Endopterygota</taxon>
        <taxon>Lepidoptera</taxon>
        <taxon>Glossata</taxon>
        <taxon>Ditrysia</taxon>
        <taxon>Tineoidea</taxon>
        <taxon>Psychidae</taxon>
        <taxon>Oiketicinae</taxon>
        <taxon>Eumeta</taxon>
    </lineage>
</organism>
<gene>
    <name evidence="2" type="ORF">EVAR_75624_1</name>
</gene>
<accession>A0A4C1U012</accession>
<proteinExistence type="predicted"/>
<reference evidence="2 3" key="1">
    <citation type="journal article" date="2019" name="Commun. Biol.">
        <title>The bagworm genome reveals a unique fibroin gene that provides high tensile strength.</title>
        <authorList>
            <person name="Kono N."/>
            <person name="Nakamura H."/>
            <person name="Ohtoshi R."/>
            <person name="Tomita M."/>
            <person name="Numata K."/>
            <person name="Arakawa K."/>
        </authorList>
    </citation>
    <scope>NUCLEOTIDE SEQUENCE [LARGE SCALE GENOMIC DNA]</scope>
</reference>
<sequence length="84" mass="8866">MQQVLRLEKILNSTSSMVSIGVNGSHGSGPVQRPSAARSGAGPASQQIVQSARVPLSYIFAVYSRHVCGAPQKYGIAQTENLII</sequence>
<feature type="region of interest" description="Disordered" evidence="1">
    <location>
        <begin position="21"/>
        <end position="44"/>
    </location>
</feature>
<comment type="caution">
    <text evidence="2">The sequence shown here is derived from an EMBL/GenBank/DDBJ whole genome shotgun (WGS) entry which is preliminary data.</text>
</comment>
<evidence type="ECO:0000313" key="2">
    <source>
        <dbReference type="EMBL" id="GBP19652.1"/>
    </source>
</evidence>
<dbReference type="Proteomes" id="UP000299102">
    <property type="component" value="Unassembled WGS sequence"/>
</dbReference>